<protein>
    <submittedName>
        <fullName evidence="3">EamA-like transporter family protein</fullName>
    </submittedName>
</protein>
<keyword evidence="1" id="KW-1133">Transmembrane helix</keyword>
<reference evidence="3" key="1">
    <citation type="submission" date="2019-03" db="EMBL/GenBank/DDBJ databases">
        <authorList>
            <person name="Hao L."/>
        </authorList>
    </citation>
    <scope>NUCLEOTIDE SEQUENCE</scope>
</reference>
<proteinExistence type="predicted"/>
<evidence type="ECO:0000313" key="3">
    <source>
        <dbReference type="EMBL" id="VFU17171.1"/>
    </source>
</evidence>
<dbReference type="Gene3D" id="1.10.3730.20">
    <property type="match status" value="1"/>
</dbReference>
<dbReference type="SUPFAM" id="SSF103481">
    <property type="entry name" value="Multidrug resistance efflux transporter EmrE"/>
    <property type="match status" value="1"/>
</dbReference>
<dbReference type="PANTHER" id="PTHR22911:SF137">
    <property type="entry name" value="SOLUTE CARRIER FAMILY 35 MEMBER G2-RELATED"/>
    <property type="match status" value="1"/>
</dbReference>
<dbReference type="PANTHER" id="PTHR22911">
    <property type="entry name" value="ACYL-MALONYL CONDENSING ENZYME-RELATED"/>
    <property type="match status" value="1"/>
</dbReference>
<evidence type="ECO:0000256" key="1">
    <source>
        <dbReference type="SAM" id="Phobius"/>
    </source>
</evidence>
<feature type="domain" description="EamA" evidence="2">
    <location>
        <begin position="7"/>
        <end position="138"/>
    </location>
</feature>
<feature type="transmembrane region" description="Helical" evidence="1">
    <location>
        <begin position="237"/>
        <end position="257"/>
    </location>
</feature>
<organism evidence="3">
    <name type="scientific">anaerobic digester metagenome</name>
    <dbReference type="NCBI Taxonomy" id="1263854"/>
    <lineage>
        <taxon>unclassified sequences</taxon>
        <taxon>metagenomes</taxon>
        <taxon>ecological metagenomes</taxon>
    </lineage>
</organism>
<evidence type="ECO:0000259" key="2">
    <source>
        <dbReference type="Pfam" id="PF00892"/>
    </source>
</evidence>
<feature type="transmembrane region" description="Helical" evidence="1">
    <location>
        <begin position="68"/>
        <end position="88"/>
    </location>
</feature>
<feature type="domain" description="EamA" evidence="2">
    <location>
        <begin position="151"/>
        <end position="281"/>
    </location>
</feature>
<feature type="transmembrane region" description="Helical" evidence="1">
    <location>
        <begin position="150"/>
        <end position="169"/>
    </location>
</feature>
<dbReference type="InterPro" id="IPR000620">
    <property type="entry name" value="EamA_dom"/>
</dbReference>
<keyword evidence="1" id="KW-0472">Membrane</keyword>
<gene>
    <name evidence="3" type="ORF">SCFA_620026</name>
</gene>
<dbReference type="AlphaFoldDB" id="A0A485M2Z9"/>
<feature type="transmembrane region" description="Helical" evidence="1">
    <location>
        <begin position="176"/>
        <end position="197"/>
    </location>
</feature>
<feature type="transmembrane region" description="Helical" evidence="1">
    <location>
        <begin position="36"/>
        <end position="56"/>
    </location>
</feature>
<accession>A0A485M2Z9</accession>
<dbReference type="GO" id="GO:0016020">
    <property type="term" value="C:membrane"/>
    <property type="evidence" value="ECO:0007669"/>
    <property type="project" value="InterPro"/>
</dbReference>
<feature type="transmembrane region" description="Helical" evidence="1">
    <location>
        <begin position="94"/>
        <end position="114"/>
    </location>
</feature>
<feature type="transmembrane region" description="Helical" evidence="1">
    <location>
        <begin position="203"/>
        <end position="225"/>
    </location>
</feature>
<dbReference type="EMBL" id="CAADRM010000128">
    <property type="protein sequence ID" value="VFU17171.1"/>
    <property type="molecule type" value="Genomic_DNA"/>
</dbReference>
<sequence length="281" mass="28945">MIPSSILGIVFALASAVSWGTGDFGGGVATRTKNQFQVLFLASLPGIVILGLMALVTGEPLPSWRDILWAFSGGLSGALGIAYFYQGLSRGNTATIAPTAAAIGACLPVVFGILSIGIPGALKLAGFVSAIAGIWFVSRPHGDRTLLDRQGLLYAVIAGTGFGVFFVLLAQVEHGLVFGPLVFSKLAALVLATGIILSRGGRVPALASSPVAILAGVFDAGGNAFYMLARQFTRLDVAAVLSSMYPAVTVILSCLILKEQVSASQWSGVVLCLFAIALISM</sequence>
<name>A0A485M2Z9_9ZZZZ</name>
<keyword evidence="1" id="KW-0812">Transmembrane</keyword>
<feature type="transmembrane region" description="Helical" evidence="1">
    <location>
        <begin position="263"/>
        <end position="280"/>
    </location>
</feature>
<feature type="transmembrane region" description="Helical" evidence="1">
    <location>
        <begin position="121"/>
        <end position="138"/>
    </location>
</feature>
<dbReference type="Pfam" id="PF00892">
    <property type="entry name" value="EamA"/>
    <property type="match status" value="2"/>
</dbReference>
<dbReference type="InterPro" id="IPR037185">
    <property type="entry name" value="EmrE-like"/>
</dbReference>